<evidence type="ECO:0000313" key="15">
    <source>
        <dbReference type="Proteomes" id="UP001501940"/>
    </source>
</evidence>
<dbReference type="AlphaFoldDB" id="A0AAQ5Z938"/>
<evidence type="ECO:0000256" key="13">
    <source>
        <dbReference type="SAM" id="MobiDB-lite"/>
    </source>
</evidence>
<evidence type="ECO:0000256" key="11">
    <source>
        <dbReference type="ARBA" id="ARBA00023006"/>
    </source>
</evidence>
<keyword evidence="4" id="KW-0813">Transport</keyword>
<proteinExistence type="inferred from homology"/>
<keyword evidence="6" id="KW-1017">Isopeptide bond</keyword>
<keyword evidence="9" id="KW-0832">Ubl conjugation</keyword>
<dbReference type="Gene3D" id="3.30.1460.50">
    <property type="match status" value="1"/>
</dbReference>
<evidence type="ECO:0000256" key="7">
    <source>
        <dbReference type="ARBA" id="ARBA00022679"/>
    </source>
</evidence>
<comment type="subcellular location">
    <subcellularLocation>
        <location evidence="1">Cytoplasm</location>
    </subcellularLocation>
</comment>
<dbReference type="GO" id="GO:0019776">
    <property type="term" value="F:Atg8-family ligase activity"/>
    <property type="evidence" value="ECO:0007669"/>
    <property type="project" value="TreeGrafter"/>
</dbReference>
<evidence type="ECO:0000256" key="10">
    <source>
        <dbReference type="ARBA" id="ARBA00022927"/>
    </source>
</evidence>
<keyword evidence="10" id="KW-0653">Protein transport</keyword>
<evidence type="ECO:0000256" key="3">
    <source>
        <dbReference type="ARBA" id="ARBA00017573"/>
    </source>
</evidence>
<keyword evidence="7" id="KW-0808">Transferase</keyword>
<evidence type="ECO:0000313" key="14">
    <source>
        <dbReference type="Ensembl" id="ENSAOCP00000060851.1"/>
    </source>
</evidence>
<dbReference type="GO" id="GO:0005829">
    <property type="term" value="C:cytosol"/>
    <property type="evidence" value="ECO:0007669"/>
    <property type="project" value="TreeGrafter"/>
</dbReference>
<evidence type="ECO:0000256" key="5">
    <source>
        <dbReference type="ARBA" id="ARBA00022490"/>
    </source>
</evidence>
<dbReference type="GO" id="GO:0000422">
    <property type="term" value="P:autophagy of mitochondrion"/>
    <property type="evidence" value="ECO:0007669"/>
    <property type="project" value="TreeGrafter"/>
</dbReference>
<reference evidence="14" key="3">
    <citation type="submission" date="2025-09" db="UniProtKB">
        <authorList>
            <consortium name="Ensembl"/>
        </authorList>
    </citation>
    <scope>IDENTIFICATION</scope>
</reference>
<evidence type="ECO:0000256" key="1">
    <source>
        <dbReference type="ARBA" id="ARBA00004496"/>
    </source>
</evidence>
<name>A0AAQ5Z938_AMPOC</name>
<accession>A0AAQ5Z938</accession>
<feature type="compositionally biased region" description="Acidic residues" evidence="13">
    <location>
        <begin position="144"/>
        <end position="165"/>
    </location>
</feature>
<keyword evidence="8" id="KW-0833">Ubl conjugation pathway</keyword>
<dbReference type="Proteomes" id="UP001501940">
    <property type="component" value="Chromosome 24"/>
</dbReference>
<protein>
    <recommendedName>
        <fullName evidence="3">Ubiquitin-like-conjugating enzyme ATG3</fullName>
    </recommendedName>
    <alternativeName>
        <fullName evidence="12">Autophagy-related protein 3</fullName>
    </alternativeName>
</protein>
<reference evidence="14" key="2">
    <citation type="submission" date="2025-08" db="UniProtKB">
        <authorList>
            <consortium name="Ensembl"/>
        </authorList>
    </citation>
    <scope>IDENTIFICATION</scope>
</reference>
<dbReference type="PANTHER" id="PTHR12866:SF2">
    <property type="entry name" value="UBIQUITIN-LIKE-CONJUGATING ENZYME ATG3"/>
    <property type="match status" value="1"/>
</dbReference>
<keyword evidence="5" id="KW-0963">Cytoplasm</keyword>
<sequence length="317" mass="36153">MQNVINTVKGTALGVAEFLTPVLKESKFKETGVITPEEFVAAGDHLVHHCPTWKWATGEEVKVKPYLPQDKQFLLTRNVPCYKRCKQMEYSDELEAIIEEDDGDGGWVDTYHNSGVLGVTDAVREISLDNNKDKNMNATSAACCDDDDDEDEDGEAADMEEYEESGLLETDEATLDTSKMVETKAKAEPGSEDAILQTRTYDLYITYDKYYQTPRLWLFGYDEDKHQLTVEQMYEDISQDHVKKTVTIENHPHLPPPAMCSVHPCRTTDFVRIQAPHEHSKMKKEKEQNTEKEDLFAKKLHNSSCEATQLMENDMLK</sequence>
<evidence type="ECO:0000256" key="12">
    <source>
        <dbReference type="ARBA" id="ARBA00034553"/>
    </source>
</evidence>
<evidence type="ECO:0000256" key="2">
    <source>
        <dbReference type="ARBA" id="ARBA00007683"/>
    </source>
</evidence>
<dbReference type="GO" id="GO:0061723">
    <property type="term" value="P:glycophagy"/>
    <property type="evidence" value="ECO:0007669"/>
    <property type="project" value="TreeGrafter"/>
</dbReference>
<comment type="similarity">
    <text evidence="2">Belongs to the ATG3 family.</text>
</comment>
<dbReference type="GO" id="GO:0015031">
    <property type="term" value="P:protein transport"/>
    <property type="evidence" value="ECO:0007669"/>
    <property type="project" value="UniProtKB-KW"/>
</dbReference>
<dbReference type="GO" id="GO:0044804">
    <property type="term" value="P:nucleophagy"/>
    <property type="evidence" value="ECO:0007669"/>
    <property type="project" value="TreeGrafter"/>
</dbReference>
<dbReference type="GO" id="GO:0000407">
    <property type="term" value="C:phagophore assembly site"/>
    <property type="evidence" value="ECO:0007669"/>
    <property type="project" value="TreeGrafter"/>
</dbReference>
<keyword evidence="11" id="KW-0072">Autophagy</keyword>
<evidence type="ECO:0000256" key="4">
    <source>
        <dbReference type="ARBA" id="ARBA00022448"/>
    </source>
</evidence>
<dbReference type="Ensembl" id="ENSAOCT00000055167.1">
    <property type="protein sequence ID" value="ENSAOCP00000060851.1"/>
    <property type="gene ID" value="ENSAOCG00000014661.2"/>
</dbReference>
<evidence type="ECO:0000256" key="9">
    <source>
        <dbReference type="ARBA" id="ARBA00022843"/>
    </source>
</evidence>
<evidence type="ECO:0000256" key="8">
    <source>
        <dbReference type="ARBA" id="ARBA00022786"/>
    </source>
</evidence>
<evidence type="ECO:0000256" key="6">
    <source>
        <dbReference type="ARBA" id="ARBA00022499"/>
    </source>
</evidence>
<dbReference type="PANTHER" id="PTHR12866">
    <property type="entry name" value="UBIQUITIN-LIKE-CONJUGATING ENZYME ATG3"/>
    <property type="match status" value="1"/>
</dbReference>
<feature type="region of interest" description="Disordered" evidence="13">
    <location>
        <begin position="137"/>
        <end position="165"/>
    </location>
</feature>
<dbReference type="GO" id="GO:0000045">
    <property type="term" value="P:autophagosome assembly"/>
    <property type="evidence" value="ECO:0007669"/>
    <property type="project" value="TreeGrafter"/>
</dbReference>
<dbReference type="Pfam" id="PF03987">
    <property type="entry name" value="Autophagy_act_C"/>
    <property type="match status" value="1"/>
</dbReference>
<dbReference type="FunFam" id="3.30.1460.50:FF:000001">
    <property type="entry name" value="Autophagy-related protein 3"/>
    <property type="match status" value="1"/>
</dbReference>
<keyword evidence="15" id="KW-1185">Reference proteome</keyword>
<dbReference type="InterPro" id="IPR007135">
    <property type="entry name" value="Atg3/Atg10"/>
</dbReference>
<dbReference type="GeneTree" id="ENSGT00390000010308"/>
<organism evidence="14 15">
    <name type="scientific">Amphiprion ocellaris</name>
    <name type="common">Clown anemonefish</name>
    <dbReference type="NCBI Taxonomy" id="80972"/>
    <lineage>
        <taxon>Eukaryota</taxon>
        <taxon>Metazoa</taxon>
        <taxon>Chordata</taxon>
        <taxon>Craniata</taxon>
        <taxon>Vertebrata</taxon>
        <taxon>Euteleostomi</taxon>
        <taxon>Actinopterygii</taxon>
        <taxon>Neopterygii</taxon>
        <taxon>Teleostei</taxon>
        <taxon>Neoteleostei</taxon>
        <taxon>Acanthomorphata</taxon>
        <taxon>Ovalentaria</taxon>
        <taxon>Pomacentridae</taxon>
        <taxon>Amphiprion</taxon>
    </lineage>
</organism>
<gene>
    <name evidence="14" type="primary">ATG3</name>
</gene>
<reference evidence="14 15" key="1">
    <citation type="submission" date="2022-01" db="EMBL/GenBank/DDBJ databases">
        <title>A chromosome-scale genome assembly of the false clownfish, Amphiprion ocellaris.</title>
        <authorList>
            <person name="Ryu T."/>
        </authorList>
    </citation>
    <scope>NUCLEOTIDE SEQUENCE [LARGE SCALE GENOMIC DNA]</scope>
</reference>